<evidence type="ECO:0000313" key="2">
    <source>
        <dbReference type="Proteomes" id="UP000265703"/>
    </source>
</evidence>
<dbReference type="Proteomes" id="UP000265703">
    <property type="component" value="Unassembled WGS sequence"/>
</dbReference>
<organism evidence="1 2">
    <name type="scientific">Glomus cerebriforme</name>
    <dbReference type="NCBI Taxonomy" id="658196"/>
    <lineage>
        <taxon>Eukaryota</taxon>
        <taxon>Fungi</taxon>
        <taxon>Fungi incertae sedis</taxon>
        <taxon>Mucoromycota</taxon>
        <taxon>Glomeromycotina</taxon>
        <taxon>Glomeromycetes</taxon>
        <taxon>Glomerales</taxon>
        <taxon>Glomeraceae</taxon>
        <taxon>Glomus</taxon>
    </lineage>
</organism>
<dbReference type="AlphaFoldDB" id="A0A397TR54"/>
<name>A0A397TR54_9GLOM</name>
<dbReference type="EMBL" id="QKYT01000007">
    <property type="protein sequence ID" value="RIA99095.1"/>
    <property type="molecule type" value="Genomic_DNA"/>
</dbReference>
<protein>
    <submittedName>
        <fullName evidence="1">Uncharacterized protein</fullName>
    </submittedName>
</protein>
<gene>
    <name evidence="1" type="ORF">C1645_811830</name>
</gene>
<comment type="caution">
    <text evidence="1">The sequence shown here is derived from an EMBL/GenBank/DDBJ whole genome shotgun (WGS) entry which is preliminary data.</text>
</comment>
<evidence type="ECO:0000313" key="1">
    <source>
        <dbReference type="EMBL" id="RIA99095.1"/>
    </source>
</evidence>
<reference evidence="1 2" key="1">
    <citation type="submission" date="2018-06" db="EMBL/GenBank/DDBJ databases">
        <title>Comparative genomics reveals the genomic features of Rhizophagus irregularis, R. cerebriforme, R. diaphanum and Gigaspora rosea, and their symbiotic lifestyle signature.</title>
        <authorList>
            <person name="Morin E."/>
            <person name="San Clemente H."/>
            <person name="Chen E.C.H."/>
            <person name="De La Providencia I."/>
            <person name="Hainaut M."/>
            <person name="Kuo A."/>
            <person name="Kohler A."/>
            <person name="Murat C."/>
            <person name="Tang N."/>
            <person name="Roy S."/>
            <person name="Loubradou J."/>
            <person name="Henrissat B."/>
            <person name="Grigoriev I.V."/>
            <person name="Corradi N."/>
            <person name="Roux C."/>
            <person name="Martin F.M."/>
        </authorList>
    </citation>
    <scope>NUCLEOTIDE SEQUENCE [LARGE SCALE GENOMIC DNA]</scope>
    <source>
        <strain evidence="1 2">DAOM 227022</strain>
    </source>
</reference>
<accession>A0A397TR54</accession>
<keyword evidence="2" id="KW-1185">Reference proteome</keyword>
<sequence>MAPDSHFEGFRKLKYGSRLPFRRFQETEVWLLTPILKEIEIQLQTPISKETEVQLRTPISKEAEGLPFEVILSRNQEFPRSLH</sequence>
<proteinExistence type="predicted"/>